<dbReference type="Pfam" id="PF00069">
    <property type="entry name" value="Pkinase"/>
    <property type="match status" value="1"/>
</dbReference>
<name>A0AA88DRK8_FICCA</name>
<evidence type="ECO:0000256" key="4">
    <source>
        <dbReference type="ARBA" id="ARBA00022527"/>
    </source>
</evidence>
<evidence type="ECO:0000256" key="10">
    <source>
        <dbReference type="ARBA" id="ARBA00022989"/>
    </source>
</evidence>
<protein>
    <recommendedName>
        <fullName evidence="2">non-specific serine/threonine protein kinase</fullName>
        <ecNumber evidence="2">2.7.11.1</ecNumber>
    </recommendedName>
</protein>
<dbReference type="PROSITE" id="PS00108">
    <property type="entry name" value="PROTEIN_KINASE_ST"/>
    <property type="match status" value="1"/>
</dbReference>
<comment type="catalytic activity">
    <reaction evidence="13">
        <text>L-seryl-[protein] + ATP = O-phospho-L-seryl-[protein] + ADP + H(+)</text>
        <dbReference type="Rhea" id="RHEA:17989"/>
        <dbReference type="Rhea" id="RHEA-COMP:9863"/>
        <dbReference type="Rhea" id="RHEA-COMP:11604"/>
        <dbReference type="ChEBI" id="CHEBI:15378"/>
        <dbReference type="ChEBI" id="CHEBI:29999"/>
        <dbReference type="ChEBI" id="CHEBI:30616"/>
        <dbReference type="ChEBI" id="CHEBI:83421"/>
        <dbReference type="ChEBI" id="CHEBI:456216"/>
        <dbReference type="EC" id="2.7.11.1"/>
    </reaction>
</comment>
<keyword evidence="7" id="KW-0547">Nucleotide-binding</keyword>
<dbReference type="PANTHER" id="PTHR47982">
    <property type="entry name" value="PROLINE-RICH RECEPTOR-LIKE PROTEIN KINASE PERK4"/>
    <property type="match status" value="1"/>
</dbReference>
<dbReference type="PROSITE" id="PS50011">
    <property type="entry name" value="PROTEIN_KINASE_DOM"/>
    <property type="match status" value="1"/>
</dbReference>
<dbReference type="Gene3D" id="3.30.200.20">
    <property type="entry name" value="Phosphorylase Kinase, domain 1"/>
    <property type="match status" value="1"/>
</dbReference>
<dbReference type="EMBL" id="BTGU01000098">
    <property type="protein sequence ID" value="GMN60387.1"/>
    <property type="molecule type" value="Genomic_DNA"/>
</dbReference>
<feature type="transmembrane region" description="Helical" evidence="14">
    <location>
        <begin position="14"/>
        <end position="37"/>
    </location>
</feature>
<dbReference type="SUPFAM" id="SSF56112">
    <property type="entry name" value="Protein kinase-like (PK-like)"/>
    <property type="match status" value="1"/>
</dbReference>
<dbReference type="InterPro" id="IPR011009">
    <property type="entry name" value="Kinase-like_dom_sf"/>
</dbReference>
<comment type="catalytic activity">
    <reaction evidence="12">
        <text>L-threonyl-[protein] + ATP = O-phospho-L-threonyl-[protein] + ADP + H(+)</text>
        <dbReference type="Rhea" id="RHEA:46608"/>
        <dbReference type="Rhea" id="RHEA-COMP:11060"/>
        <dbReference type="Rhea" id="RHEA-COMP:11605"/>
        <dbReference type="ChEBI" id="CHEBI:15378"/>
        <dbReference type="ChEBI" id="CHEBI:30013"/>
        <dbReference type="ChEBI" id="CHEBI:30616"/>
        <dbReference type="ChEBI" id="CHEBI:61977"/>
        <dbReference type="ChEBI" id="CHEBI:456216"/>
        <dbReference type="EC" id="2.7.11.1"/>
    </reaction>
</comment>
<dbReference type="PANTHER" id="PTHR47982:SF55">
    <property type="entry name" value="PROTEIN KINASE DOMAIN-CONTAINING PROTEIN"/>
    <property type="match status" value="1"/>
</dbReference>
<evidence type="ECO:0000256" key="5">
    <source>
        <dbReference type="ARBA" id="ARBA00022679"/>
    </source>
</evidence>
<evidence type="ECO:0000313" key="16">
    <source>
        <dbReference type="EMBL" id="GMN60387.1"/>
    </source>
</evidence>
<dbReference type="Gene3D" id="1.10.510.10">
    <property type="entry name" value="Transferase(Phosphotransferase) domain 1"/>
    <property type="match status" value="1"/>
</dbReference>
<evidence type="ECO:0000256" key="11">
    <source>
        <dbReference type="ARBA" id="ARBA00023136"/>
    </source>
</evidence>
<evidence type="ECO:0000256" key="14">
    <source>
        <dbReference type="SAM" id="Phobius"/>
    </source>
</evidence>
<accession>A0AA88DRK8</accession>
<evidence type="ECO:0000256" key="9">
    <source>
        <dbReference type="ARBA" id="ARBA00022840"/>
    </source>
</evidence>
<keyword evidence="8" id="KW-0418">Kinase</keyword>
<dbReference type="InterPro" id="IPR000719">
    <property type="entry name" value="Prot_kinase_dom"/>
</dbReference>
<dbReference type="GO" id="GO:0005524">
    <property type="term" value="F:ATP binding"/>
    <property type="evidence" value="ECO:0007669"/>
    <property type="project" value="UniProtKB-KW"/>
</dbReference>
<evidence type="ECO:0000256" key="6">
    <source>
        <dbReference type="ARBA" id="ARBA00022692"/>
    </source>
</evidence>
<evidence type="ECO:0000256" key="7">
    <source>
        <dbReference type="ARBA" id="ARBA00022741"/>
    </source>
</evidence>
<comment type="caution">
    <text evidence="16">The sequence shown here is derived from an EMBL/GenBank/DDBJ whole genome shotgun (WGS) entry which is preliminary data.</text>
</comment>
<dbReference type="InterPro" id="IPR047117">
    <property type="entry name" value="PERK1-13-like"/>
</dbReference>
<comment type="subcellular location">
    <subcellularLocation>
        <location evidence="1">Cell membrane</location>
        <topology evidence="1">Single-pass membrane protein</topology>
    </subcellularLocation>
</comment>
<evidence type="ECO:0000256" key="8">
    <source>
        <dbReference type="ARBA" id="ARBA00022777"/>
    </source>
</evidence>
<evidence type="ECO:0000256" key="13">
    <source>
        <dbReference type="ARBA" id="ARBA00048679"/>
    </source>
</evidence>
<organism evidence="16 17">
    <name type="scientific">Ficus carica</name>
    <name type="common">Common fig</name>
    <dbReference type="NCBI Taxonomy" id="3494"/>
    <lineage>
        <taxon>Eukaryota</taxon>
        <taxon>Viridiplantae</taxon>
        <taxon>Streptophyta</taxon>
        <taxon>Embryophyta</taxon>
        <taxon>Tracheophyta</taxon>
        <taxon>Spermatophyta</taxon>
        <taxon>Magnoliopsida</taxon>
        <taxon>eudicotyledons</taxon>
        <taxon>Gunneridae</taxon>
        <taxon>Pentapetalae</taxon>
        <taxon>rosids</taxon>
        <taxon>fabids</taxon>
        <taxon>Rosales</taxon>
        <taxon>Moraceae</taxon>
        <taxon>Ficeae</taxon>
        <taxon>Ficus</taxon>
    </lineage>
</organism>
<evidence type="ECO:0000259" key="15">
    <source>
        <dbReference type="PROSITE" id="PS50011"/>
    </source>
</evidence>
<dbReference type="EC" id="2.7.11.1" evidence="2"/>
<dbReference type="SMART" id="SM00220">
    <property type="entry name" value="S_TKc"/>
    <property type="match status" value="1"/>
</dbReference>
<evidence type="ECO:0000256" key="1">
    <source>
        <dbReference type="ARBA" id="ARBA00004162"/>
    </source>
</evidence>
<evidence type="ECO:0000256" key="3">
    <source>
        <dbReference type="ARBA" id="ARBA00022475"/>
    </source>
</evidence>
<sequence>MWLLVFSTTKPRNIWIIGGIGVVVVVAIILRILAFYLNLHEEYAKGTLTSNYGNSEQPLDLDQFHHDHQLHLTSSIRSYTLEELRSATRDFGVQIGVGATCRVYLAELGNGKFGAVKRVMEERGGSKMVFLDELSLLLRVSHPNLVSLLGFCFDKGEQLLVLEYVAKRSLFERMHTYEGQKAGILSWESRLSIGLDIAKALHYLHSEAQIDQPIIHRDVKSSNILLLDDHHAKLADFGLSKLHSPLMPTSIKGSFGYVDTNYLNTGLVSPKSDVYSFGVLLLELITGHKSTQGPSTLAEWTHQWRVNHGNDVVLMGATLLDPKLLGKAHLGQLQVLVELINWALDDNWEVRPDMAQIVDTLTTCIQMKPTTSV</sequence>
<keyword evidence="5" id="KW-0808">Transferase</keyword>
<evidence type="ECO:0000256" key="2">
    <source>
        <dbReference type="ARBA" id="ARBA00012513"/>
    </source>
</evidence>
<keyword evidence="9" id="KW-0067">ATP-binding</keyword>
<gene>
    <name evidence="16" type="ORF">TIFTF001_029477</name>
</gene>
<keyword evidence="6 14" id="KW-0812">Transmembrane</keyword>
<dbReference type="Proteomes" id="UP001187192">
    <property type="component" value="Unassembled WGS sequence"/>
</dbReference>
<evidence type="ECO:0000256" key="12">
    <source>
        <dbReference type="ARBA" id="ARBA00047899"/>
    </source>
</evidence>
<evidence type="ECO:0000313" key="17">
    <source>
        <dbReference type="Proteomes" id="UP001187192"/>
    </source>
</evidence>
<keyword evidence="17" id="KW-1185">Reference proteome</keyword>
<dbReference type="AlphaFoldDB" id="A0AA88DRK8"/>
<keyword evidence="3" id="KW-1003">Cell membrane</keyword>
<reference evidence="16" key="1">
    <citation type="submission" date="2023-07" db="EMBL/GenBank/DDBJ databases">
        <title>draft genome sequence of fig (Ficus carica).</title>
        <authorList>
            <person name="Takahashi T."/>
            <person name="Nishimura K."/>
        </authorList>
    </citation>
    <scope>NUCLEOTIDE SEQUENCE</scope>
</reference>
<keyword evidence="4" id="KW-0723">Serine/threonine-protein kinase</keyword>
<feature type="domain" description="Protein kinase" evidence="15">
    <location>
        <begin position="89"/>
        <end position="365"/>
    </location>
</feature>
<dbReference type="InterPro" id="IPR008271">
    <property type="entry name" value="Ser/Thr_kinase_AS"/>
</dbReference>
<keyword evidence="11 14" id="KW-0472">Membrane</keyword>
<keyword evidence="10 14" id="KW-1133">Transmembrane helix</keyword>
<dbReference type="GO" id="GO:0004674">
    <property type="term" value="F:protein serine/threonine kinase activity"/>
    <property type="evidence" value="ECO:0007669"/>
    <property type="project" value="UniProtKB-KW"/>
</dbReference>
<proteinExistence type="predicted"/>
<dbReference type="GO" id="GO:0005886">
    <property type="term" value="C:plasma membrane"/>
    <property type="evidence" value="ECO:0007669"/>
    <property type="project" value="UniProtKB-SubCell"/>
</dbReference>